<reference evidence="1 2" key="1">
    <citation type="submission" date="2024-02" db="EMBL/GenBank/DDBJ databases">
        <authorList>
            <person name="Daric V."/>
            <person name="Darras S."/>
        </authorList>
    </citation>
    <scope>NUCLEOTIDE SEQUENCE [LARGE SCALE GENOMIC DNA]</scope>
</reference>
<dbReference type="Proteomes" id="UP001642483">
    <property type="component" value="Unassembled WGS sequence"/>
</dbReference>
<accession>A0ABP0GE67</accession>
<gene>
    <name evidence="1" type="ORF">CVLEPA_LOCUS22709</name>
</gene>
<proteinExistence type="predicted"/>
<dbReference type="EMBL" id="CAWYQH010000112">
    <property type="protein sequence ID" value="CAK8690065.1"/>
    <property type="molecule type" value="Genomic_DNA"/>
</dbReference>
<evidence type="ECO:0000313" key="1">
    <source>
        <dbReference type="EMBL" id="CAK8690065.1"/>
    </source>
</evidence>
<comment type="caution">
    <text evidence="1">The sequence shown here is derived from an EMBL/GenBank/DDBJ whole genome shotgun (WGS) entry which is preliminary data.</text>
</comment>
<keyword evidence="2" id="KW-1185">Reference proteome</keyword>
<name>A0ABP0GE67_CLALP</name>
<sequence>MKTIKESLRLNGYSNSILNRCKFRNNTRRFDHYHGFVVLLHTSNLSDKLRRILSSQSIKTAFKPAVKICNLLSSSNRVPSNDRQGVVYEIPCQDCSSTLGKPNALS</sequence>
<protein>
    <submittedName>
        <fullName evidence="1">Uncharacterized protein</fullName>
    </submittedName>
</protein>
<evidence type="ECO:0000313" key="2">
    <source>
        <dbReference type="Proteomes" id="UP001642483"/>
    </source>
</evidence>
<organism evidence="1 2">
    <name type="scientific">Clavelina lepadiformis</name>
    <name type="common">Light-bulb sea squirt</name>
    <name type="synonym">Ascidia lepadiformis</name>
    <dbReference type="NCBI Taxonomy" id="159417"/>
    <lineage>
        <taxon>Eukaryota</taxon>
        <taxon>Metazoa</taxon>
        <taxon>Chordata</taxon>
        <taxon>Tunicata</taxon>
        <taxon>Ascidiacea</taxon>
        <taxon>Aplousobranchia</taxon>
        <taxon>Clavelinidae</taxon>
        <taxon>Clavelina</taxon>
    </lineage>
</organism>